<proteinExistence type="inferred from homology"/>
<evidence type="ECO:0000256" key="3">
    <source>
        <dbReference type="ARBA" id="ARBA00022763"/>
    </source>
</evidence>
<dbReference type="Pfam" id="PF07522">
    <property type="entry name" value="DRMBL"/>
    <property type="match status" value="1"/>
</dbReference>
<evidence type="ECO:0000256" key="4">
    <source>
        <dbReference type="ARBA" id="ARBA00023204"/>
    </source>
</evidence>
<dbReference type="InterPro" id="IPR011084">
    <property type="entry name" value="DRMBL"/>
</dbReference>
<dbReference type="FunFam" id="3.40.50.12650:FF:000005">
    <property type="entry name" value="DNA repair metallo-beta-lactamase family protein"/>
    <property type="match status" value="1"/>
</dbReference>
<dbReference type="FunFam" id="3.60.15.10:FF:000039">
    <property type="entry name" value="DNA repair metallo-beta-lactamase family protein"/>
    <property type="match status" value="1"/>
</dbReference>
<protein>
    <recommendedName>
        <fullName evidence="6">DNA repair metallo-beta-lactamase domain-containing protein</fullName>
    </recommendedName>
</protein>
<dbReference type="PANTHER" id="PTHR23240:SF31">
    <property type="entry name" value="DNA REPAIR METALLO-BETA-LACTAMASE FAMILY PROTEIN"/>
    <property type="match status" value="1"/>
</dbReference>
<dbReference type="Gene3D" id="3.40.50.12650">
    <property type="match status" value="1"/>
</dbReference>
<dbReference type="EMBL" id="BSYO01000029">
    <property type="protein sequence ID" value="GMH25105.1"/>
    <property type="molecule type" value="Genomic_DNA"/>
</dbReference>
<evidence type="ECO:0000256" key="1">
    <source>
        <dbReference type="ARBA" id="ARBA00004123"/>
    </source>
</evidence>
<sequence>MPIEMPRGLPFSVDTWTPSSMRKRHHFLTHSHKDHCSGIARHASYPIYSTHLTKSLILIYYPQLDESMFVGIEVGQSVTIDDPDGAFSVTAFDANHCPGAVMFLFEGSFGNILHTGDCRLTPECLQKLPEKYLSRKGKEPECRLTYLFLDCTFGKITFRIPSKHSAIQQVVNCIWRHPDAPVVYLSCDLLGQEEILVSVSQTFGSTIYVDKVNNPEFYRVLTLTASEILSQDPSSRFQLFNGFPKLYERAQKKLAEARAKLQHEPLILRPSAQWYACEATELMATERQRIERPNKVVKDKFGIWHVCYSMHSSKHELEWALELLSPKWVVSTTPSCQAMELDYVKQHCFGAKVAFHDPFWKLLDISVEASSTPEEAELSELCSELPLLKIPTSDMDFSNVSPPTNEPPFTLFGRARLGFDFCNLYVEKKIAAVTDEPVRVVTWEDDKEVESNKLEGGVAEVQPNILMERKGVCKSVSDFMTRSSKGYNDSLRKLYGSMNVPVPQPLPSLVELMKANKRAKMQFES</sequence>
<dbReference type="GO" id="GO:0006303">
    <property type="term" value="P:double-strand break repair via nonhomologous end joining"/>
    <property type="evidence" value="ECO:0007669"/>
    <property type="project" value="TreeGrafter"/>
</dbReference>
<dbReference type="GO" id="GO:0035312">
    <property type="term" value="F:5'-3' DNA exonuclease activity"/>
    <property type="evidence" value="ECO:0007669"/>
    <property type="project" value="TreeGrafter"/>
</dbReference>
<gene>
    <name evidence="7" type="ORF">Nepgr_026948</name>
</gene>
<dbReference type="Proteomes" id="UP001279734">
    <property type="component" value="Unassembled WGS sequence"/>
</dbReference>
<evidence type="ECO:0000259" key="6">
    <source>
        <dbReference type="Pfam" id="PF07522"/>
    </source>
</evidence>
<comment type="caution">
    <text evidence="7">The sequence shown here is derived from an EMBL/GenBank/DDBJ whole genome shotgun (WGS) entry which is preliminary data.</text>
</comment>
<evidence type="ECO:0000313" key="8">
    <source>
        <dbReference type="Proteomes" id="UP001279734"/>
    </source>
</evidence>
<keyword evidence="4" id="KW-0234">DNA repair</keyword>
<accession>A0AAD3T900</accession>
<dbReference type="PANTHER" id="PTHR23240">
    <property type="entry name" value="DNA CROSS-LINK REPAIR PROTEIN PSO2/SNM1-RELATED"/>
    <property type="match status" value="1"/>
</dbReference>
<evidence type="ECO:0000256" key="2">
    <source>
        <dbReference type="ARBA" id="ARBA00010304"/>
    </source>
</evidence>
<evidence type="ECO:0000313" key="7">
    <source>
        <dbReference type="EMBL" id="GMH25105.1"/>
    </source>
</evidence>
<dbReference type="GO" id="GO:0003684">
    <property type="term" value="F:damaged DNA binding"/>
    <property type="evidence" value="ECO:0007669"/>
    <property type="project" value="TreeGrafter"/>
</dbReference>
<evidence type="ECO:0000256" key="5">
    <source>
        <dbReference type="ARBA" id="ARBA00023242"/>
    </source>
</evidence>
<reference evidence="7" key="1">
    <citation type="submission" date="2023-05" db="EMBL/GenBank/DDBJ databases">
        <title>Nepenthes gracilis genome sequencing.</title>
        <authorList>
            <person name="Fukushima K."/>
        </authorList>
    </citation>
    <scope>NUCLEOTIDE SEQUENCE</scope>
    <source>
        <strain evidence="7">SING2019-196</strain>
    </source>
</reference>
<comment type="subcellular location">
    <subcellularLocation>
        <location evidence="1">Nucleus</location>
    </subcellularLocation>
</comment>
<keyword evidence="8" id="KW-1185">Reference proteome</keyword>
<comment type="similarity">
    <text evidence="2">Belongs to the DNA repair metallo-beta-lactamase (DRMBL) family.</text>
</comment>
<dbReference type="AlphaFoldDB" id="A0AAD3T900"/>
<name>A0AAD3T900_NEPGR</name>
<organism evidence="7 8">
    <name type="scientific">Nepenthes gracilis</name>
    <name type="common">Slender pitcher plant</name>
    <dbReference type="NCBI Taxonomy" id="150966"/>
    <lineage>
        <taxon>Eukaryota</taxon>
        <taxon>Viridiplantae</taxon>
        <taxon>Streptophyta</taxon>
        <taxon>Embryophyta</taxon>
        <taxon>Tracheophyta</taxon>
        <taxon>Spermatophyta</taxon>
        <taxon>Magnoliopsida</taxon>
        <taxon>eudicotyledons</taxon>
        <taxon>Gunneridae</taxon>
        <taxon>Pentapetalae</taxon>
        <taxon>Caryophyllales</taxon>
        <taxon>Nepenthaceae</taxon>
        <taxon>Nepenthes</taxon>
    </lineage>
</organism>
<dbReference type="InterPro" id="IPR036866">
    <property type="entry name" value="RibonucZ/Hydroxyglut_hydro"/>
</dbReference>
<dbReference type="SUPFAM" id="SSF56281">
    <property type="entry name" value="Metallo-hydrolase/oxidoreductase"/>
    <property type="match status" value="1"/>
</dbReference>
<feature type="domain" description="DNA repair metallo-beta-lactamase" evidence="6">
    <location>
        <begin position="225"/>
        <end position="336"/>
    </location>
</feature>
<keyword evidence="5" id="KW-0539">Nucleus</keyword>
<keyword evidence="3" id="KW-0227">DNA damage</keyword>
<dbReference type="Gene3D" id="3.60.15.10">
    <property type="entry name" value="Ribonuclease Z/Hydroxyacylglutathione hydrolase-like"/>
    <property type="match status" value="1"/>
</dbReference>
<dbReference type="GO" id="GO:0005634">
    <property type="term" value="C:nucleus"/>
    <property type="evidence" value="ECO:0007669"/>
    <property type="project" value="UniProtKB-SubCell"/>
</dbReference>
<dbReference type="GO" id="GO:0036297">
    <property type="term" value="P:interstrand cross-link repair"/>
    <property type="evidence" value="ECO:0007669"/>
    <property type="project" value="TreeGrafter"/>
</dbReference>